<organism evidence="5 6">
    <name type="scientific">Hohenbuehelia grisea</name>
    <dbReference type="NCBI Taxonomy" id="104357"/>
    <lineage>
        <taxon>Eukaryota</taxon>
        <taxon>Fungi</taxon>
        <taxon>Dikarya</taxon>
        <taxon>Basidiomycota</taxon>
        <taxon>Agaricomycotina</taxon>
        <taxon>Agaricomycetes</taxon>
        <taxon>Agaricomycetidae</taxon>
        <taxon>Agaricales</taxon>
        <taxon>Pleurotineae</taxon>
        <taxon>Pleurotaceae</taxon>
        <taxon>Hohenbuehelia</taxon>
    </lineage>
</organism>
<sequence length="539" mass="59775">MPAQYVYPPCSITPTVSEPSLEAKPALSAVEQQAEIDHRAVTGRKTWKAIRNQGEAVWPYELELALIEGLKMYRPFFNTGFTKSVARFPQRNRFIADHIFRRTGRRRTPKQVGSRLQQLRETCHDHEILDLVCKRDFSGEHLSQQELSPSRVNTEWQSSYIPNSSSSPDIAWFSLDDGAVTPPSELCADSMPPTPHAPPNGLPYGPFSDPTTSQLRVTPPKIEFTEVCAKPLPRYPPSPSTCIPPATVAEDSALISSRTRSNPVQQVHLLINDAFVAMYPIPSIDAEISVATSHAPFLLRSVALSKLDPLLTFESTNGTMKREIFASKFSVFRGGTIVHSEHTTLSAVPALYGERCMSYIAQLVPSYWKYIHDSPDASEYVIRQEIRKDASSPGDNALVDPILVMEYIVIASNISRTVSPTQPSPQHSVMGTSALQLHPQMSQSSYQPTTQAPAPPLPDRYEWPYAPFDPVSPSPDTTEKYTIPHTHPADSQAPIYYPGPMLPPAGFANGGLQTAWRYDGQSIFVEPTCPPLNLFFPSF</sequence>
<feature type="DNA-binding region" description="TEA" evidence="2">
    <location>
        <begin position="51"/>
        <end position="126"/>
    </location>
</feature>
<evidence type="ECO:0000256" key="2">
    <source>
        <dbReference type="PROSITE-ProRule" id="PRU00505"/>
    </source>
</evidence>
<accession>A0ABR3JE32</accession>
<proteinExistence type="inferred from homology"/>
<dbReference type="Proteomes" id="UP001556367">
    <property type="component" value="Unassembled WGS sequence"/>
</dbReference>
<keyword evidence="6" id="KW-1185">Reference proteome</keyword>
<evidence type="ECO:0000256" key="3">
    <source>
        <dbReference type="SAM" id="MobiDB-lite"/>
    </source>
</evidence>
<protein>
    <recommendedName>
        <fullName evidence="4">TEA domain-containing protein</fullName>
    </recommendedName>
</protein>
<reference evidence="6" key="1">
    <citation type="submission" date="2024-06" db="EMBL/GenBank/DDBJ databases">
        <title>Multi-omics analyses provide insights into the biosynthesis of the anticancer antibiotic pleurotin in Hohenbuehelia grisea.</title>
        <authorList>
            <person name="Weaver J.A."/>
            <person name="Alberti F."/>
        </authorList>
    </citation>
    <scope>NUCLEOTIDE SEQUENCE [LARGE SCALE GENOMIC DNA]</scope>
    <source>
        <strain evidence="6">T-177</strain>
    </source>
</reference>
<gene>
    <name evidence="5" type="ORF">HGRIS_004870</name>
</gene>
<feature type="domain" description="TEA" evidence="4">
    <location>
        <begin position="51"/>
        <end position="126"/>
    </location>
</feature>
<comment type="caution">
    <text evidence="5">The sequence shown here is derived from an EMBL/GenBank/DDBJ whole genome shotgun (WGS) entry which is preliminary data.</text>
</comment>
<evidence type="ECO:0000256" key="1">
    <source>
        <dbReference type="ARBA" id="ARBA00008421"/>
    </source>
</evidence>
<feature type="region of interest" description="Disordered" evidence="3">
    <location>
        <begin position="439"/>
        <end position="458"/>
    </location>
</feature>
<dbReference type="Gene3D" id="6.10.20.40">
    <property type="entry name" value="TEA/ATTS domain"/>
    <property type="match status" value="1"/>
</dbReference>
<dbReference type="SMART" id="SM00426">
    <property type="entry name" value="TEA"/>
    <property type="match status" value="1"/>
</dbReference>
<evidence type="ECO:0000313" key="5">
    <source>
        <dbReference type="EMBL" id="KAL0953672.1"/>
    </source>
</evidence>
<dbReference type="InterPro" id="IPR038096">
    <property type="entry name" value="TEA/ATTS_sf"/>
</dbReference>
<comment type="similarity">
    <text evidence="1">Belongs to the TEC1 family.</text>
</comment>
<dbReference type="InterPro" id="IPR000818">
    <property type="entry name" value="TEA/ATTS_dom"/>
</dbReference>
<dbReference type="PROSITE" id="PS51088">
    <property type="entry name" value="TEA_2"/>
    <property type="match status" value="1"/>
</dbReference>
<evidence type="ECO:0000259" key="4">
    <source>
        <dbReference type="PROSITE" id="PS51088"/>
    </source>
</evidence>
<name>A0ABR3JE32_9AGAR</name>
<dbReference type="Pfam" id="PF01285">
    <property type="entry name" value="TEA"/>
    <property type="match status" value="1"/>
</dbReference>
<dbReference type="EMBL" id="JASNQZ010000008">
    <property type="protein sequence ID" value="KAL0953672.1"/>
    <property type="molecule type" value="Genomic_DNA"/>
</dbReference>
<evidence type="ECO:0000313" key="6">
    <source>
        <dbReference type="Proteomes" id="UP001556367"/>
    </source>
</evidence>